<name>A0A1I4MMV5_9BURK</name>
<proteinExistence type="predicted"/>
<dbReference type="Pfam" id="PF01638">
    <property type="entry name" value="HxlR"/>
    <property type="match status" value="1"/>
</dbReference>
<dbReference type="AlphaFoldDB" id="A0A1I4MMV5"/>
<dbReference type="InterPro" id="IPR036388">
    <property type="entry name" value="WH-like_DNA-bd_sf"/>
</dbReference>
<evidence type="ECO:0000256" key="2">
    <source>
        <dbReference type="ARBA" id="ARBA00023125"/>
    </source>
</evidence>
<dbReference type="GO" id="GO:0003677">
    <property type="term" value="F:DNA binding"/>
    <property type="evidence" value="ECO:0007669"/>
    <property type="project" value="UniProtKB-KW"/>
</dbReference>
<dbReference type="PANTHER" id="PTHR33204:SF18">
    <property type="entry name" value="TRANSCRIPTIONAL REGULATORY PROTEIN"/>
    <property type="match status" value="1"/>
</dbReference>
<evidence type="ECO:0000256" key="3">
    <source>
        <dbReference type="ARBA" id="ARBA00023163"/>
    </source>
</evidence>
<sequence>MAKRKSMKDDPCPVARALEVIGDRWAMLIVRDAYDGSRRFGDFQRNLGVARNILTDRLHGLTEDGVLAVQPASDGSAYQEYVLTAKGEQLFPVVLALRQWGEQHLFRRGEKHSLLLDKDSGAALPPMLPHSRDGRVLRAADTVLKKLPPKVRPET</sequence>
<keyword evidence="3" id="KW-0804">Transcription</keyword>
<dbReference type="SUPFAM" id="SSF46785">
    <property type="entry name" value="Winged helix' DNA-binding domain"/>
    <property type="match status" value="1"/>
</dbReference>
<keyword evidence="2" id="KW-0238">DNA-binding</keyword>
<gene>
    <name evidence="5" type="ORF">SAMN02982985_02509</name>
</gene>
<dbReference type="InterPro" id="IPR002577">
    <property type="entry name" value="HTH_HxlR"/>
</dbReference>
<reference evidence="5 6" key="1">
    <citation type="submission" date="2016-10" db="EMBL/GenBank/DDBJ databases">
        <authorList>
            <person name="de Groot N.N."/>
        </authorList>
    </citation>
    <scope>NUCLEOTIDE SEQUENCE [LARGE SCALE GENOMIC DNA]</scope>
    <source>
        <strain evidence="5 6">ATCC 43154</strain>
    </source>
</reference>
<accession>A0A1I4MMV5</accession>
<dbReference type="Proteomes" id="UP000199470">
    <property type="component" value="Unassembled WGS sequence"/>
</dbReference>
<dbReference type="PROSITE" id="PS51118">
    <property type="entry name" value="HTH_HXLR"/>
    <property type="match status" value="1"/>
</dbReference>
<feature type="domain" description="HTH hxlR-type" evidence="4">
    <location>
        <begin position="12"/>
        <end position="109"/>
    </location>
</feature>
<evidence type="ECO:0000259" key="4">
    <source>
        <dbReference type="PROSITE" id="PS51118"/>
    </source>
</evidence>
<organism evidence="5 6">
    <name type="scientific">Rugamonas rubra</name>
    <dbReference type="NCBI Taxonomy" id="758825"/>
    <lineage>
        <taxon>Bacteria</taxon>
        <taxon>Pseudomonadati</taxon>
        <taxon>Pseudomonadota</taxon>
        <taxon>Betaproteobacteria</taxon>
        <taxon>Burkholderiales</taxon>
        <taxon>Oxalobacteraceae</taxon>
        <taxon>Telluria group</taxon>
        <taxon>Rugamonas</taxon>
    </lineage>
</organism>
<dbReference type="OrthoDB" id="9807069at2"/>
<dbReference type="PANTHER" id="PTHR33204">
    <property type="entry name" value="TRANSCRIPTIONAL REGULATOR, MARR FAMILY"/>
    <property type="match status" value="1"/>
</dbReference>
<keyword evidence="1" id="KW-0805">Transcription regulation</keyword>
<keyword evidence="6" id="KW-1185">Reference proteome</keyword>
<evidence type="ECO:0000313" key="6">
    <source>
        <dbReference type="Proteomes" id="UP000199470"/>
    </source>
</evidence>
<dbReference type="InterPro" id="IPR036390">
    <property type="entry name" value="WH_DNA-bd_sf"/>
</dbReference>
<dbReference type="STRING" id="758825.SAMN02982985_02509"/>
<protein>
    <submittedName>
        <fullName evidence="5">Transcriptional regulator, HxlR family</fullName>
    </submittedName>
</protein>
<evidence type="ECO:0000313" key="5">
    <source>
        <dbReference type="EMBL" id="SFM04569.1"/>
    </source>
</evidence>
<dbReference type="Gene3D" id="1.10.10.10">
    <property type="entry name" value="Winged helix-like DNA-binding domain superfamily/Winged helix DNA-binding domain"/>
    <property type="match status" value="1"/>
</dbReference>
<dbReference type="RefSeq" id="WP_093387900.1">
    <property type="nucleotide sequence ID" value="NZ_FOTW01000011.1"/>
</dbReference>
<evidence type="ECO:0000256" key="1">
    <source>
        <dbReference type="ARBA" id="ARBA00023015"/>
    </source>
</evidence>
<dbReference type="EMBL" id="FOTW01000011">
    <property type="protein sequence ID" value="SFM04569.1"/>
    <property type="molecule type" value="Genomic_DNA"/>
</dbReference>